<name>A0A0C9YD35_9AGAM</name>
<sequence>ARSEMDRQVELREVLRPAGLLAGQNLGGSEILKILVVSDHVDGGGGALQVVLPVAEGLKNRQKLLVMGIVVEFGGGKGAGVESDRVEFAVRAGYRKDTHYGVVGGVGFDCDRSVGDPMSEYQSGGEGILEADEGGAAFLGKVGQRHNYFGVVMDEPPIEVSEPKERLNVPDFSWFGPIADGLNLIGGHSQTRQGEDIAEVFDQVPMELALFGLGIQAVAAQAAKYLFYVFMV</sequence>
<gene>
    <name evidence="1" type="ORF">PISMIDRAFT_122157</name>
</gene>
<feature type="non-terminal residue" evidence="1">
    <location>
        <position position="1"/>
    </location>
</feature>
<organism evidence="1 2">
    <name type="scientific">Pisolithus microcarpus 441</name>
    <dbReference type="NCBI Taxonomy" id="765257"/>
    <lineage>
        <taxon>Eukaryota</taxon>
        <taxon>Fungi</taxon>
        <taxon>Dikarya</taxon>
        <taxon>Basidiomycota</taxon>
        <taxon>Agaricomycotina</taxon>
        <taxon>Agaricomycetes</taxon>
        <taxon>Agaricomycetidae</taxon>
        <taxon>Boletales</taxon>
        <taxon>Sclerodermatineae</taxon>
        <taxon>Pisolithaceae</taxon>
        <taxon>Pisolithus</taxon>
    </lineage>
</organism>
<dbReference type="HOGENOM" id="CLU_090544_0_0_1"/>
<dbReference type="AlphaFoldDB" id="A0A0C9YD35"/>
<keyword evidence="2" id="KW-1185">Reference proteome</keyword>
<evidence type="ECO:0000313" key="1">
    <source>
        <dbReference type="EMBL" id="KIK11739.1"/>
    </source>
</evidence>
<dbReference type="EMBL" id="KN834164">
    <property type="protein sequence ID" value="KIK11739.1"/>
    <property type="molecule type" value="Genomic_DNA"/>
</dbReference>
<dbReference type="OrthoDB" id="3046524at2759"/>
<reference evidence="2" key="2">
    <citation type="submission" date="2015-01" db="EMBL/GenBank/DDBJ databases">
        <title>Evolutionary Origins and Diversification of the Mycorrhizal Mutualists.</title>
        <authorList>
            <consortium name="DOE Joint Genome Institute"/>
            <consortium name="Mycorrhizal Genomics Consortium"/>
            <person name="Kohler A."/>
            <person name="Kuo A."/>
            <person name="Nagy L.G."/>
            <person name="Floudas D."/>
            <person name="Copeland A."/>
            <person name="Barry K.W."/>
            <person name="Cichocki N."/>
            <person name="Veneault-Fourrey C."/>
            <person name="LaButti K."/>
            <person name="Lindquist E.A."/>
            <person name="Lipzen A."/>
            <person name="Lundell T."/>
            <person name="Morin E."/>
            <person name="Murat C."/>
            <person name="Riley R."/>
            <person name="Ohm R."/>
            <person name="Sun H."/>
            <person name="Tunlid A."/>
            <person name="Henrissat B."/>
            <person name="Grigoriev I.V."/>
            <person name="Hibbett D.S."/>
            <person name="Martin F."/>
        </authorList>
    </citation>
    <scope>NUCLEOTIDE SEQUENCE [LARGE SCALE GENOMIC DNA]</scope>
    <source>
        <strain evidence="2">441</strain>
    </source>
</reference>
<evidence type="ECO:0000313" key="2">
    <source>
        <dbReference type="Proteomes" id="UP000054018"/>
    </source>
</evidence>
<dbReference type="Proteomes" id="UP000054018">
    <property type="component" value="Unassembled WGS sequence"/>
</dbReference>
<protein>
    <submittedName>
        <fullName evidence="1">Uncharacterized protein</fullName>
    </submittedName>
</protein>
<reference evidence="1 2" key="1">
    <citation type="submission" date="2014-04" db="EMBL/GenBank/DDBJ databases">
        <authorList>
            <consortium name="DOE Joint Genome Institute"/>
            <person name="Kuo A."/>
            <person name="Kohler A."/>
            <person name="Costa M.D."/>
            <person name="Nagy L.G."/>
            <person name="Floudas D."/>
            <person name="Copeland A."/>
            <person name="Barry K.W."/>
            <person name="Cichocki N."/>
            <person name="Veneault-Fourrey C."/>
            <person name="LaButti K."/>
            <person name="Lindquist E.A."/>
            <person name="Lipzen A."/>
            <person name="Lundell T."/>
            <person name="Morin E."/>
            <person name="Murat C."/>
            <person name="Sun H."/>
            <person name="Tunlid A."/>
            <person name="Henrissat B."/>
            <person name="Grigoriev I.V."/>
            <person name="Hibbett D.S."/>
            <person name="Martin F."/>
            <person name="Nordberg H.P."/>
            <person name="Cantor M.N."/>
            <person name="Hua S.X."/>
        </authorList>
    </citation>
    <scope>NUCLEOTIDE SEQUENCE [LARGE SCALE GENOMIC DNA]</scope>
    <source>
        <strain evidence="1 2">441</strain>
    </source>
</reference>
<accession>A0A0C9YD35</accession>
<proteinExistence type="predicted"/>